<reference evidence="1 2" key="1">
    <citation type="submission" date="2013-11" db="EMBL/GenBank/DDBJ databases">
        <title>Metagenomic analysis of a methanogenic consortium involved in long chain n-alkane degradation.</title>
        <authorList>
            <person name="Davidova I.A."/>
            <person name="Callaghan A.V."/>
            <person name="Wawrik B."/>
            <person name="Pruitt S."/>
            <person name="Marks C."/>
            <person name="Duncan K.E."/>
            <person name="Suflita J.M."/>
        </authorList>
    </citation>
    <scope>NUCLEOTIDE SEQUENCE [LARGE SCALE GENOMIC DNA]</scope>
    <source>
        <strain evidence="1 2">SPR</strain>
    </source>
</reference>
<dbReference type="AlphaFoldDB" id="A0A0D2JE21"/>
<comment type="caution">
    <text evidence="1">The sequence shown here is derived from an EMBL/GenBank/DDBJ whole genome shotgun (WGS) entry which is preliminary data.</text>
</comment>
<keyword evidence="2" id="KW-1185">Reference proteome</keyword>
<protein>
    <submittedName>
        <fullName evidence="1">Uncharacterized protein</fullName>
    </submittedName>
</protein>
<dbReference type="InParanoid" id="A0A0D2JE21"/>
<dbReference type="RefSeq" id="WP_044348771.1">
    <property type="nucleotide sequence ID" value="NZ_AZAC01000014.1"/>
</dbReference>
<dbReference type="STRING" id="1429043.X474_11900"/>
<name>A0A0D2JE21_9BACT</name>
<accession>A0A0D2JE21</accession>
<proteinExistence type="predicted"/>
<organism evidence="1 2">
    <name type="scientific">Dethiosulfatarculus sandiegensis</name>
    <dbReference type="NCBI Taxonomy" id="1429043"/>
    <lineage>
        <taxon>Bacteria</taxon>
        <taxon>Pseudomonadati</taxon>
        <taxon>Thermodesulfobacteriota</taxon>
        <taxon>Desulfarculia</taxon>
        <taxon>Desulfarculales</taxon>
        <taxon>Desulfarculaceae</taxon>
        <taxon>Dethiosulfatarculus</taxon>
    </lineage>
</organism>
<gene>
    <name evidence="1" type="ORF">X474_11900</name>
</gene>
<sequence length="62" mass="6623">MSAQSAEITITVFGLKISDAERELWEKTVADMAAAGDNLSGLDQMDAEPMNMFNPGFGKAEA</sequence>
<evidence type="ECO:0000313" key="2">
    <source>
        <dbReference type="Proteomes" id="UP000032233"/>
    </source>
</evidence>
<dbReference type="EMBL" id="AZAC01000014">
    <property type="protein sequence ID" value="KIX13896.1"/>
    <property type="molecule type" value="Genomic_DNA"/>
</dbReference>
<evidence type="ECO:0000313" key="1">
    <source>
        <dbReference type="EMBL" id="KIX13896.1"/>
    </source>
</evidence>
<dbReference type="Proteomes" id="UP000032233">
    <property type="component" value="Unassembled WGS sequence"/>
</dbReference>